<evidence type="ECO:0000313" key="3">
    <source>
        <dbReference type="EMBL" id="MBW0465503.1"/>
    </source>
</evidence>
<name>A0A9Q3GFB5_9BASI</name>
<evidence type="ECO:0000256" key="1">
    <source>
        <dbReference type="SAM" id="MobiDB-lite"/>
    </source>
</evidence>
<organism evidence="3 4">
    <name type="scientific">Austropuccinia psidii MF-1</name>
    <dbReference type="NCBI Taxonomy" id="1389203"/>
    <lineage>
        <taxon>Eukaryota</taxon>
        <taxon>Fungi</taxon>
        <taxon>Dikarya</taxon>
        <taxon>Basidiomycota</taxon>
        <taxon>Pucciniomycotina</taxon>
        <taxon>Pucciniomycetes</taxon>
        <taxon>Pucciniales</taxon>
        <taxon>Sphaerophragmiaceae</taxon>
        <taxon>Austropuccinia</taxon>
    </lineage>
</organism>
<dbReference type="Pfam" id="PF22936">
    <property type="entry name" value="Pol_BBD"/>
    <property type="match status" value="1"/>
</dbReference>
<dbReference type="InterPro" id="IPR054722">
    <property type="entry name" value="PolX-like_BBD"/>
</dbReference>
<keyword evidence="4" id="KW-1185">Reference proteome</keyword>
<dbReference type="Proteomes" id="UP000765509">
    <property type="component" value="Unassembled WGS sequence"/>
</dbReference>
<dbReference type="OrthoDB" id="2504515at2759"/>
<feature type="region of interest" description="Disordered" evidence="1">
    <location>
        <begin position="1"/>
        <end position="23"/>
    </location>
</feature>
<accession>A0A9Q3GFB5</accession>
<comment type="caution">
    <text evidence="3">The sequence shown here is derived from an EMBL/GenBank/DDBJ whole genome shotgun (WGS) entry which is preliminary data.</text>
</comment>
<feature type="domain" description="Retrovirus-related Pol polyprotein from transposon TNT 1-94-like beta-barrel" evidence="2">
    <location>
        <begin position="40"/>
        <end position="115"/>
    </location>
</feature>
<proteinExistence type="predicted"/>
<gene>
    <name evidence="3" type="ORF">O181_005218</name>
</gene>
<protein>
    <recommendedName>
        <fullName evidence="2">Retrovirus-related Pol polyprotein from transposon TNT 1-94-like beta-barrel domain-containing protein</fullName>
    </recommendedName>
</protein>
<reference evidence="3" key="1">
    <citation type="submission" date="2021-03" db="EMBL/GenBank/DDBJ databases">
        <title>Draft genome sequence of rust myrtle Austropuccinia psidii MF-1, a brazilian biotype.</title>
        <authorList>
            <person name="Quecine M.C."/>
            <person name="Pachon D.M.R."/>
            <person name="Bonatelli M.L."/>
            <person name="Correr F.H."/>
            <person name="Franceschini L.M."/>
            <person name="Leite T.F."/>
            <person name="Margarido G.R.A."/>
            <person name="Almeida C.A."/>
            <person name="Ferrarezi J.A."/>
            <person name="Labate C.A."/>
        </authorList>
    </citation>
    <scope>NUCLEOTIDE SEQUENCE</scope>
    <source>
        <strain evidence="3">MF-1</strain>
    </source>
</reference>
<evidence type="ECO:0000313" key="4">
    <source>
        <dbReference type="Proteomes" id="UP000765509"/>
    </source>
</evidence>
<sequence length="138" mass="15536">MAKHSEADCWKLHPEKHPKGGKKPIKDLLAYRSLPGNTKFVLDSAATTTMVNSLDFFIKIQMKTEKNKLADGSTIHSQGHGTIQLELPHVILQIKDALYIPNLDTKLLRMATFLKSKHIVKALNNECFEVVDKNKTKS</sequence>
<feature type="compositionally biased region" description="Basic and acidic residues" evidence="1">
    <location>
        <begin position="1"/>
        <end position="18"/>
    </location>
</feature>
<dbReference type="EMBL" id="AVOT02001059">
    <property type="protein sequence ID" value="MBW0465503.1"/>
    <property type="molecule type" value="Genomic_DNA"/>
</dbReference>
<dbReference type="AlphaFoldDB" id="A0A9Q3GFB5"/>
<evidence type="ECO:0000259" key="2">
    <source>
        <dbReference type="Pfam" id="PF22936"/>
    </source>
</evidence>